<organism evidence="1">
    <name type="scientific">Arundo donax</name>
    <name type="common">Giant reed</name>
    <name type="synonym">Donax arundinaceus</name>
    <dbReference type="NCBI Taxonomy" id="35708"/>
    <lineage>
        <taxon>Eukaryota</taxon>
        <taxon>Viridiplantae</taxon>
        <taxon>Streptophyta</taxon>
        <taxon>Embryophyta</taxon>
        <taxon>Tracheophyta</taxon>
        <taxon>Spermatophyta</taxon>
        <taxon>Magnoliopsida</taxon>
        <taxon>Liliopsida</taxon>
        <taxon>Poales</taxon>
        <taxon>Poaceae</taxon>
        <taxon>PACMAD clade</taxon>
        <taxon>Arundinoideae</taxon>
        <taxon>Arundineae</taxon>
        <taxon>Arundo</taxon>
    </lineage>
</organism>
<proteinExistence type="predicted"/>
<reference evidence="1" key="2">
    <citation type="journal article" date="2015" name="Data Brief">
        <title>Shoot transcriptome of the giant reed, Arundo donax.</title>
        <authorList>
            <person name="Barrero R.A."/>
            <person name="Guerrero F.D."/>
            <person name="Moolhuijzen P."/>
            <person name="Goolsby J.A."/>
            <person name="Tidwell J."/>
            <person name="Bellgard S.E."/>
            <person name="Bellgard M.I."/>
        </authorList>
    </citation>
    <scope>NUCLEOTIDE SEQUENCE</scope>
    <source>
        <tissue evidence="1">Shoot tissue taken approximately 20 cm above the soil surface</tissue>
    </source>
</reference>
<name>A0A0A9AXC1_ARUDO</name>
<accession>A0A0A9AXC1</accession>
<reference evidence="1" key="1">
    <citation type="submission" date="2014-09" db="EMBL/GenBank/DDBJ databases">
        <authorList>
            <person name="Magalhaes I.L.F."/>
            <person name="Oliveira U."/>
            <person name="Santos F.R."/>
            <person name="Vidigal T.H.D.A."/>
            <person name="Brescovit A.D."/>
            <person name="Santos A.J."/>
        </authorList>
    </citation>
    <scope>NUCLEOTIDE SEQUENCE</scope>
    <source>
        <tissue evidence="1">Shoot tissue taken approximately 20 cm above the soil surface</tissue>
    </source>
</reference>
<evidence type="ECO:0000313" key="1">
    <source>
        <dbReference type="EMBL" id="JAD54523.1"/>
    </source>
</evidence>
<dbReference type="EMBL" id="GBRH01243372">
    <property type="protein sequence ID" value="JAD54523.1"/>
    <property type="molecule type" value="Transcribed_RNA"/>
</dbReference>
<sequence>MHNSSASRTLICPAGTGGWSSRSIFHGFISILS</sequence>
<protein>
    <submittedName>
        <fullName evidence="1">Uncharacterized protein</fullName>
    </submittedName>
</protein>
<dbReference type="AlphaFoldDB" id="A0A0A9AXC1"/>